<dbReference type="AlphaFoldDB" id="A0A835RGE8"/>
<evidence type="ECO:0000313" key="1">
    <source>
        <dbReference type="EMBL" id="KAG0485898.1"/>
    </source>
</evidence>
<keyword evidence="2" id="KW-1185">Reference proteome</keyword>
<accession>A0A835RGE8</accession>
<protein>
    <submittedName>
        <fullName evidence="1">Uncharacterized protein</fullName>
    </submittedName>
</protein>
<name>A0A835RGE8_VANPL</name>
<evidence type="ECO:0000313" key="2">
    <source>
        <dbReference type="Proteomes" id="UP000636800"/>
    </source>
</evidence>
<sequence length="104" mass="11905">MLPLMRFEQIYVVGNNGERDHGLQRVLHLCYTDTNDEASEDFSPFKGGRKAHFCSKSLNPTASSEITTSDVASRHTLKLKISRKRLWIDLLLFPLSPFYRPVPP</sequence>
<dbReference type="EMBL" id="JADCNL010000004">
    <property type="protein sequence ID" value="KAG0485898.1"/>
    <property type="molecule type" value="Genomic_DNA"/>
</dbReference>
<reference evidence="1 2" key="1">
    <citation type="journal article" date="2020" name="Nat. Food">
        <title>A phased Vanilla planifolia genome enables genetic improvement of flavour and production.</title>
        <authorList>
            <person name="Hasing T."/>
            <person name="Tang H."/>
            <person name="Brym M."/>
            <person name="Khazi F."/>
            <person name="Huang T."/>
            <person name="Chambers A.H."/>
        </authorList>
    </citation>
    <scope>NUCLEOTIDE SEQUENCE [LARGE SCALE GENOMIC DNA]</scope>
    <source>
        <tissue evidence="1">Leaf</tissue>
    </source>
</reference>
<dbReference type="Proteomes" id="UP000636800">
    <property type="component" value="Unassembled WGS sequence"/>
</dbReference>
<comment type="caution">
    <text evidence="1">The sequence shown here is derived from an EMBL/GenBank/DDBJ whole genome shotgun (WGS) entry which is preliminary data.</text>
</comment>
<gene>
    <name evidence="1" type="ORF">HPP92_009977</name>
</gene>
<organism evidence="1 2">
    <name type="scientific">Vanilla planifolia</name>
    <name type="common">Vanilla</name>
    <dbReference type="NCBI Taxonomy" id="51239"/>
    <lineage>
        <taxon>Eukaryota</taxon>
        <taxon>Viridiplantae</taxon>
        <taxon>Streptophyta</taxon>
        <taxon>Embryophyta</taxon>
        <taxon>Tracheophyta</taxon>
        <taxon>Spermatophyta</taxon>
        <taxon>Magnoliopsida</taxon>
        <taxon>Liliopsida</taxon>
        <taxon>Asparagales</taxon>
        <taxon>Orchidaceae</taxon>
        <taxon>Vanilloideae</taxon>
        <taxon>Vanilleae</taxon>
        <taxon>Vanilla</taxon>
    </lineage>
</organism>
<proteinExistence type="predicted"/>